<accession>A0ABS3WKG4</accession>
<sequence>MTYDCIIVGGGLAGMQAGIQLGRYDAHKVLVVDSEDGRSTLCRRYRNFLGYPNGVSGEELRRAGRRQLNEYGIRVARDTILAAEHAGSGDDAAGGFRLRGAQGAVYETRAMLLATGVMDRLPDWPGLRPCLGLTVFVCPDCDGFEIRGRETLVLGRGDVGAEMALTLSQWTKRLLYLRQEDETHPLGPELAERLAAAGIEHRAAPVRAIRAAGDGVFQTAVLQDGTEVAADRAFVAFGGNEVRSGLAEQLGARMHPNRHVWTDPRTKQTTVPGLWAAGDIAFHSEQATVAMGEGAQAAIWIHKSLSEIMEKERH</sequence>
<dbReference type="SUPFAM" id="SSF51905">
    <property type="entry name" value="FAD/NAD(P)-binding domain"/>
    <property type="match status" value="1"/>
</dbReference>
<evidence type="ECO:0000256" key="2">
    <source>
        <dbReference type="ARBA" id="ARBA00011738"/>
    </source>
</evidence>
<comment type="cofactor">
    <cofactor evidence="1">
        <name>FAD</name>
        <dbReference type="ChEBI" id="CHEBI:57692"/>
    </cofactor>
</comment>
<dbReference type="PRINTS" id="PR00368">
    <property type="entry name" value="FADPNR"/>
</dbReference>
<dbReference type="PRINTS" id="PR00469">
    <property type="entry name" value="PNDRDTASEII"/>
</dbReference>
<organism evidence="6 7">
    <name type="scientific">Paenibacillus artemisiicola</name>
    <dbReference type="NCBI Taxonomy" id="1172618"/>
    <lineage>
        <taxon>Bacteria</taxon>
        <taxon>Bacillati</taxon>
        <taxon>Bacillota</taxon>
        <taxon>Bacilli</taxon>
        <taxon>Bacillales</taxon>
        <taxon>Paenibacillaceae</taxon>
        <taxon>Paenibacillus</taxon>
    </lineage>
</organism>
<dbReference type="Pfam" id="PF07992">
    <property type="entry name" value="Pyr_redox_2"/>
    <property type="match status" value="1"/>
</dbReference>
<keyword evidence="3" id="KW-0285">Flavoprotein</keyword>
<dbReference type="RefSeq" id="WP_208851311.1">
    <property type="nucleotide sequence ID" value="NZ_JAGGDJ010000075.1"/>
</dbReference>
<evidence type="ECO:0000313" key="7">
    <source>
        <dbReference type="Proteomes" id="UP000670947"/>
    </source>
</evidence>
<dbReference type="PANTHER" id="PTHR48105">
    <property type="entry name" value="THIOREDOXIN REDUCTASE 1-RELATED-RELATED"/>
    <property type="match status" value="1"/>
</dbReference>
<dbReference type="Gene3D" id="3.50.50.60">
    <property type="entry name" value="FAD/NAD(P)-binding domain"/>
    <property type="match status" value="2"/>
</dbReference>
<protein>
    <submittedName>
        <fullName evidence="6">NAD(P)/FAD-dependent oxidoreductase</fullName>
    </submittedName>
</protein>
<gene>
    <name evidence="6" type="ORF">I8J29_31905</name>
</gene>
<comment type="caution">
    <text evidence="6">The sequence shown here is derived from an EMBL/GenBank/DDBJ whole genome shotgun (WGS) entry which is preliminary data.</text>
</comment>
<keyword evidence="7" id="KW-1185">Reference proteome</keyword>
<reference evidence="6 7" key="1">
    <citation type="submission" date="2021-03" db="EMBL/GenBank/DDBJ databases">
        <title>Paenibacillus artemisicola MWE-103 whole genome sequence.</title>
        <authorList>
            <person name="Ham Y.J."/>
        </authorList>
    </citation>
    <scope>NUCLEOTIDE SEQUENCE [LARGE SCALE GENOMIC DNA]</scope>
    <source>
        <strain evidence="6 7">MWE-103</strain>
    </source>
</reference>
<evidence type="ECO:0000256" key="3">
    <source>
        <dbReference type="ARBA" id="ARBA00022630"/>
    </source>
</evidence>
<evidence type="ECO:0000313" key="6">
    <source>
        <dbReference type="EMBL" id="MBO7748785.1"/>
    </source>
</evidence>
<proteinExistence type="predicted"/>
<evidence type="ECO:0000256" key="4">
    <source>
        <dbReference type="ARBA" id="ARBA00023002"/>
    </source>
</evidence>
<dbReference type="InterPro" id="IPR036188">
    <property type="entry name" value="FAD/NAD-bd_sf"/>
</dbReference>
<dbReference type="Proteomes" id="UP000670947">
    <property type="component" value="Unassembled WGS sequence"/>
</dbReference>
<evidence type="ECO:0000256" key="1">
    <source>
        <dbReference type="ARBA" id="ARBA00001974"/>
    </source>
</evidence>
<dbReference type="InterPro" id="IPR023753">
    <property type="entry name" value="FAD/NAD-binding_dom"/>
</dbReference>
<name>A0ABS3WKG4_9BACL</name>
<dbReference type="InterPro" id="IPR050097">
    <property type="entry name" value="Ferredoxin-NADP_redctase_2"/>
</dbReference>
<evidence type="ECO:0000259" key="5">
    <source>
        <dbReference type="Pfam" id="PF07992"/>
    </source>
</evidence>
<dbReference type="EMBL" id="JAGGDJ010000075">
    <property type="protein sequence ID" value="MBO7748785.1"/>
    <property type="molecule type" value="Genomic_DNA"/>
</dbReference>
<feature type="domain" description="FAD/NAD(P)-binding" evidence="5">
    <location>
        <begin position="3"/>
        <end position="294"/>
    </location>
</feature>
<comment type="subunit">
    <text evidence="2">Homodimer.</text>
</comment>
<keyword evidence="4" id="KW-0560">Oxidoreductase</keyword>